<proteinExistence type="predicted"/>
<dbReference type="EMBL" id="JABTCF010000005">
    <property type="protein sequence ID" value="MBD0778092.1"/>
    <property type="molecule type" value="Genomic_DNA"/>
</dbReference>
<feature type="domain" description="Glucosamine inositolphosphorylceramide transferase 1 N-terminal" evidence="1">
    <location>
        <begin position="311"/>
        <end position="515"/>
    </location>
</feature>
<comment type="caution">
    <text evidence="2">The sequence shown here is derived from an EMBL/GenBank/DDBJ whole genome shotgun (WGS) entry which is preliminary data.</text>
</comment>
<dbReference type="PANTHER" id="PTHR48261:SF2">
    <property type="entry name" value="ACETYLGLUCOSAMINYLTRANSFERASE"/>
    <property type="match status" value="1"/>
</dbReference>
<dbReference type="Proteomes" id="UP001166021">
    <property type="component" value="Unassembled WGS sequence"/>
</dbReference>
<organism evidence="2 3">
    <name type="scientific">Maribacter aquimaris</name>
    <dbReference type="NCBI Taxonomy" id="2737171"/>
    <lineage>
        <taxon>Bacteria</taxon>
        <taxon>Pseudomonadati</taxon>
        <taxon>Bacteroidota</taxon>
        <taxon>Flavobacteriia</taxon>
        <taxon>Flavobacteriales</taxon>
        <taxon>Flavobacteriaceae</taxon>
        <taxon>Maribacter</taxon>
    </lineage>
</organism>
<dbReference type="PANTHER" id="PTHR48261">
    <property type="entry name" value="ACETYLGLUCOSAMINYLTRANSFERASE"/>
    <property type="match status" value="1"/>
</dbReference>
<dbReference type="Pfam" id="PF24793">
    <property type="entry name" value="GINT1_N"/>
    <property type="match status" value="1"/>
</dbReference>
<evidence type="ECO:0000313" key="2">
    <source>
        <dbReference type="EMBL" id="MBD0778092.1"/>
    </source>
</evidence>
<evidence type="ECO:0000259" key="1">
    <source>
        <dbReference type="Pfam" id="PF24793"/>
    </source>
</evidence>
<protein>
    <recommendedName>
        <fullName evidence="1">Glucosamine inositolphosphorylceramide transferase 1 N-terminal domain-containing protein</fullName>
    </recommendedName>
</protein>
<reference evidence="2" key="1">
    <citation type="submission" date="2020-05" db="EMBL/GenBank/DDBJ databases">
        <title>The draft genome sequence of Maribacter sp. ANRC-HE7.</title>
        <authorList>
            <person name="Mu L."/>
        </authorList>
    </citation>
    <scope>NUCLEOTIDE SEQUENCE</scope>
    <source>
        <strain evidence="2">ANRC-HE7</strain>
    </source>
</reference>
<dbReference type="InterPro" id="IPR056442">
    <property type="entry name" value="GINT1_N"/>
</dbReference>
<keyword evidence="3" id="KW-1185">Reference proteome</keyword>
<name>A0ABR7UZS2_9FLAO</name>
<sequence>MRIGVSINELESLGNWELRIIEGIRKDPEIELSLIILDAGFPRSNKKNGEARFKHRTVPKWGLGEWIFKKQLAVERKFFFKKINTINKKNIYDFLNTCATIKLQDEDEKGINAFVPEDLKKIKAYDLDLLLQLGHQNIGAETATLAQLGVWSLLHSKNSVHHYNYIGFFELLYKEPAIEVALQQIGLGNNQYSVIDRAYFSLHWSLVKTRDLVLEGSVSLLLKNLRLLSKGINLDSTERSNSNSIPTRPKINEVLKYCIRFYKALTIKLYKSMNTTLFGANYQRWSLFLGQGNFLNTKLSKLTPTIPPKDEFWADPFLFRYGNQCYVFFETFCYKTKKGKLSCGILEEDQLTHIIDILDLDYHLSYPFVFEEEGQIYLMPETMDNKRLEIYKCIRFPDKWELYTTAFEGEMVADPSFYTDNEGQKWLFVNKKEIKNLPLNSELFIYKVDSIKLKRLIPHAQNPVIIDSRTGRNGGAVFSYGDEIYRPSQRNVDGIYGRALNINKIKELTINSYKEEISSIVEPDFHAGIISIHHLHQIEDRFVFDAAFKK</sequence>
<dbReference type="Gene3D" id="2.115.10.20">
    <property type="entry name" value="Glycosyl hydrolase domain, family 43"/>
    <property type="match status" value="1"/>
</dbReference>
<accession>A0ABR7UZS2</accession>
<dbReference type="InterPro" id="IPR004263">
    <property type="entry name" value="Exostosin"/>
</dbReference>
<gene>
    <name evidence="2" type="ORF">HPE56_09835</name>
</gene>
<dbReference type="InterPro" id="IPR023296">
    <property type="entry name" value="Glyco_hydro_beta-prop_sf"/>
</dbReference>
<evidence type="ECO:0000313" key="3">
    <source>
        <dbReference type="Proteomes" id="UP001166021"/>
    </source>
</evidence>
<dbReference type="RefSeq" id="WP_188243604.1">
    <property type="nucleotide sequence ID" value="NZ_JABTCF010000005.1"/>
</dbReference>
<dbReference type="SUPFAM" id="SSF75005">
    <property type="entry name" value="Arabinanase/levansucrase/invertase"/>
    <property type="match status" value="1"/>
</dbReference>